<dbReference type="PRINTS" id="PR00080">
    <property type="entry name" value="SDRFAMILY"/>
</dbReference>
<dbReference type="OMA" id="WVKLPGW"/>
<reference evidence="3" key="1">
    <citation type="submission" date="2022-11" db="UniProtKB">
        <authorList>
            <consortium name="WormBaseParasite"/>
        </authorList>
    </citation>
    <scope>IDENTIFICATION</scope>
</reference>
<dbReference type="SUPFAM" id="SSF51735">
    <property type="entry name" value="NAD(P)-binding Rossmann-fold domains"/>
    <property type="match status" value="1"/>
</dbReference>
<sequence length="336" mass="37298">MHLTGKIAVVTGASRGIGRGIALQLGAAGATVYITGRNKPHDPDSLLPSLEDTARDVSKPDIVKELEIWEQTQLALDNFCITQKGGEGIAIYCDHSKPEEITQLFERIEREHNGKLDILVNNAYSAVEYLFKNIGKCFWEMDIEAWDEVNNVGLKNHYICSVLAARMMVKHKSGLIVNISSFGGLKYLFNVPYGVGKAAVDRMAADCAHELKNFNVACLSLWPGPVKTELVVNEMGKENHNDMLDLFQNGESTEFAGKCIVHLAQDINVMQKSGRVWLTADLADMYGFSDIDGTQPSNFRSVKFLVDQAAWHKTAGWIPSWIKLPGWMFALSTSKF</sequence>
<dbReference type="Gene3D" id="3.40.50.720">
    <property type="entry name" value="NAD(P)-binding Rossmann-like Domain"/>
    <property type="match status" value="1"/>
</dbReference>
<dbReference type="PANTHER" id="PTHR44147:SF2">
    <property type="entry name" value="DEHYDROGENASE_REDUCTASE SDR FAMILY MEMBER 1"/>
    <property type="match status" value="1"/>
</dbReference>
<evidence type="ECO:0000313" key="3">
    <source>
        <dbReference type="WBParaSite" id="nRc.2.0.1.t24042-RA"/>
    </source>
</evidence>
<dbReference type="AlphaFoldDB" id="A0A915JD01"/>
<dbReference type="InterPro" id="IPR002347">
    <property type="entry name" value="SDR_fam"/>
</dbReference>
<proteinExistence type="inferred from homology"/>
<dbReference type="Proteomes" id="UP000887565">
    <property type="component" value="Unplaced"/>
</dbReference>
<evidence type="ECO:0000256" key="1">
    <source>
        <dbReference type="RuleBase" id="RU000363"/>
    </source>
</evidence>
<evidence type="ECO:0000313" key="2">
    <source>
        <dbReference type="Proteomes" id="UP000887565"/>
    </source>
</evidence>
<protein>
    <submittedName>
        <fullName evidence="3">Dehydrogenase/reductase SDR family member 1</fullName>
    </submittedName>
</protein>
<name>A0A915JD01_ROMCU</name>
<dbReference type="PANTHER" id="PTHR44147">
    <property type="entry name" value="DEHYDROGENASE/REDUCTASE SDR FAMILY MEMBER 1"/>
    <property type="match status" value="1"/>
</dbReference>
<dbReference type="Pfam" id="PF00106">
    <property type="entry name" value="adh_short"/>
    <property type="match status" value="2"/>
</dbReference>
<dbReference type="InterPro" id="IPR036291">
    <property type="entry name" value="NAD(P)-bd_dom_sf"/>
</dbReference>
<dbReference type="WBParaSite" id="nRc.2.0.1.t24042-RA">
    <property type="protein sequence ID" value="nRc.2.0.1.t24042-RA"/>
    <property type="gene ID" value="nRc.2.0.1.g24042"/>
</dbReference>
<organism evidence="2 3">
    <name type="scientific">Romanomermis culicivorax</name>
    <name type="common">Nematode worm</name>
    <dbReference type="NCBI Taxonomy" id="13658"/>
    <lineage>
        <taxon>Eukaryota</taxon>
        <taxon>Metazoa</taxon>
        <taxon>Ecdysozoa</taxon>
        <taxon>Nematoda</taxon>
        <taxon>Enoplea</taxon>
        <taxon>Dorylaimia</taxon>
        <taxon>Mermithida</taxon>
        <taxon>Mermithoidea</taxon>
        <taxon>Mermithidae</taxon>
        <taxon>Romanomermis</taxon>
    </lineage>
</organism>
<accession>A0A915JD01</accession>
<keyword evidence="2" id="KW-1185">Reference proteome</keyword>
<comment type="similarity">
    <text evidence="1">Belongs to the short-chain dehydrogenases/reductases (SDR) family.</text>
</comment>
<dbReference type="PRINTS" id="PR00081">
    <property type="entry name" value="GDHRDH"/>
</dbReference>